<dbReference type="AlphaFoldDB" id="A0A1J1HRE6"/>
<organism evidence="1 2">
    <name type="scientific">Clunio marinus</name>
    <dbReference type="NCBI Taxonomy" id="568069"/>
    <lineage>
        <taxon>Eukaryota</taxon>
        <taxon>Metazoa</taxon>
        <taxon>Ecdysozoa</taxon>
        <taxon>Arthropoda</taxon>
        <taxon>Hexapoda</taxon>
        <taxon>Insecta</taxon>
        <taxon>Pterygota</taxon>
        <taxon>Neoptera</taxon>
        <taxon>Endopterygota</taxon>
        <taxon>Diptera</taxon>
        <taxon>Nematocera</taxon>
        <taxon>Chironomoidea</taxon>
        <taxon>Chironomidae</taxon>
        <taxon>Clunio</taxon>
    </lineage>
</organism>
<dbReference type="EMBL" id="CVRI01000015">
    <property type="protein sequence ID" value="CRK89964.1"/>
    <property type="molecule type" value="Genomic_DNA"/>
</dbReference>
<reference evidence="1 2" key="1">
    <citation type="submission" date="2015-04" db="EMBL/GenBank/DDBJ databases">
        <authorList>
            <person name="Syromyatnikov M.Y."/>
            <person name="Popov V.N."/>
        </authorList>
    </citation>
    <scope>NUCLEOTIDE SEQUENCE [LARGE SCALE GENOMIC DNA]</scope>
</reference>
<protein>
    <submittedName>
        <fullName evidence="1">CLUMA_CG003692, isoform A</fullName>
    </submittedName>
</protein>
<proteinExistence type="predicted"/>
<dbReference type="Proteomes" id="UP000183832">
    <property type="component" value="Unassembled WGS sequence"/>
</dbReference>
<accession>A0A1J1HRE6</accession>
<keyword evidence="2" id="KW-1185">Reference proteome</keyword>
<evidence type="ECO:0000313" key="1">
    <source>
        <dbReference type="EMBL" id="CRK89964.1"/>
    </source>
</evidence>
<evidence type="ECO:0000313" key="2">
    <source>
        <dbReference type="Proteomes" id="UP000183832"/>
    </source>
</evidence>
<sequence>MCLKCVMNFYQWSFINASGANRHDERNFKQTISHSLIEFYLFDSKFNDRSQNLDMIKEREEEIQYLFKSCDLPKCLVIYHQYKITFAKISNSLKTTIGWLISSSTPGRTINEKNSL</sequence>
<name>A0A1J1HRE6_9DIPT</name>
<gene>
    <name evidence="1" type="ORF">CLUMA_CG003692</name>
</gene>